<evidence type="ECO:0000256" key="5">
    <source>
        <dbReference type="RuleBase" id="RU365090"/>
    </source>
</evidence>
<evidence type="ECO:0000256" key="3">
    <source>
        <dbReference type="ARBA" id="ARBA00022505"/>
    </source>
</evidence>
<gene>
    <name evidence="7" type="ORF">FCK90_08035</name>
</gene>
<organism evidence="7 8">
    <name type="scientific">Kocuria coralli</name>
    <dbReference type="NCBI Taxonomy" id="1461025"/>
    <lineage>
        <taxon>Bacteria</taxon>
        <taxon>Bacillati</taxon>
        <taxon>Actinomycetota</taxon>
        <taxon>Actinomycetes</taxon>
        <taxon>Micrococcales</taxon>
        <taxon>Micrococcaceae</taxon>
        <taxon>Kocuria</taxon>
    </lineage>
</organism>
<dbReference type="RefSeq" id="WP_158033792.1">
    <property type="nucleotide sequence ID" value="NZ_ML708617.1"/>
</dbReference>
<name>A0A5J5KY14_9MICC</name>
<dbReference type="AlphaFoldDB" id="A0A5J5KY14"/>
<evidence type="ECO:0000256" key="1">
    <source>
        <dbReference type="ARBA" id="ARBA00002901"/>
    </source>
</evidence>
<dbReference type="SUPFAM" id="SSF63882">
    <property type="entry name" value="MoeA N-terminal region -like"/>
    <property type="match status" value="1"/>
</dbReference>
<feature type="domain" description="MoaB/Mog" evidence="6">
    <location>
        <begin position="207"/>
        <end position="354"/>
    </location>
</feature>
<dbReference type="Gene3D" id="3.90.105.10">
    <property type="entry name" value="Molybdopterin biosynthesis moea protein, domain 2"/>
    <property type="match status" value="1"/>
</dbReference>
<keyword evidence="3 5" id="KW-0500">Molybdenum</keyword>
<dbReference type="OrthoDB" id="3196725at2"/>
<dbReference type="EC" id="2.10.1.1" evidence="5"/>
<dbReference type="CDD" id="cd00887">
    <property type="entry name" value="MoeA"/>
    <property type="match status" value="1"/>
</dbReference>
<evidence type="ECO:0000313" key="7">
    <source>
        <dbReference type="EMBL" id="KAA9394190.1"/>
    </source>
</evidence>
<evidence type="ECO:0000256" key="2">
    <source>
        <dbReference type="ARBA" id="ARBA00010763"/>
    </source>
</evidence>
<reference evidence="7 8" key="1">
    <citation type="submission" date="2019-05" db="EMBL/GenBank/DDBJ databases">
        <title>Kocuria coralli sp. nov., a novel actinobacterium isolated from coral reef seawater.</title>
        <authorList>
            <person name="Li J."/>
        </authorList>
    </citation>
    <scope>NUCLEOTIDE SEQUENCE [LARGE SCALE GENOMIC DNA]</scope>
    <source>
        <strain evidence="7 8">SCSIO 13007</strain>
    </source>
</reference>
<dbReference type="Gene3D" id="3.40.980.10">
    <property type="entry name" value="MoaB/Mog-like domain"/>
    <property type="match status" value="1"/>
</dbReference>
<dbReference type="InterPro" id="IPR036425">
    <property type="entry name" value="MoaB/Mog-like_dom_sf"/>
</dbReference>
<dbReference type="GO" id="GO:0061599">
    <property type="term" value="F:molybdopterin molybdotransferase activity"/>
    <property type="evidence" value="ECO:0007669"/>
    <property type="project" value="UniProtKB-UniRule"/>
</dbReference>
<evidence type="ECO:0000313" key="8">
    <source>
        <dbReference type="Proteomes" id="UP000325957"/>
    </source>
</evidence>
<dbReference type="PANTHER" id="PTHR10192">
    <property type="entry name" value="MOLYBDOPTERIN BIOSYNTHESIS PROTEIN"/>
    <property type="match status" value="1"/>
</dbReference>
<comment type="similarity">
    <text evidence="2 5">Belongs to the MoeA family.</text>
</comment>
<dbReference type="Pfam" id="PF00994">
    <property type="entry name" value="MoCF_biosynth"/>
    <property type="match status" value="1"/>
</dbReference>
<dbReference type="PANTHER" id="PTHR10192:SF5">
    <property type="entry name" value="GEPHYRIN"/>
    <property type="match status" value="1"/>
</dbReference>
<dbReference type="Pfam" id="PF03453">
    <property type="entry name" value="MoeA_N"/>
    <property type="match status" value="1"/>
</dbReference>
<comment type="pathway">
    <text evidence="5">Cofactor biosynthesis; molybdopterin biosynthesis.</text>
</comment>
<keyword evidence="5" id="KW-0479">Metal-binding</keyword>
<dbReference type="InterPro" id="IPR005110">
    <property type="entry name" value="MoeA_linker/N"/>
</dbReference>
<keyword evidence="5" id="KW-0501">Molybdenum cofactor biosynthesis</keyword>
<dbReference type="InterPro" id="IPR036135">
    <property type="entry name" value="MoeA_linker/N_sf"/>
</dbReference>
<dbReference type="GO" id="GO:0006777">
    <property type="term" value="P:Mo-molybdopterin cofactor biosynthetic process"/>
    <property type="evidence" value="ECO:0007669"/>
    <property type="project" value="UniProtKB-UniRule"/>
</dbReference>
<protein>
    <recommendedName>
        <fullName evidence="5">Molybdopterin molybdenumtransferase</fullName>
        <ecNumber evidence="5">2.10.1.1</ecNumber>
    </recommendedName>
</protein>
<proteinExistence type="inferred from homology"/>
<comment type="function">
    <text evidence="1 5">Catalyzes the insertion of molybdate into adenylated molybdopterin with the concomitant release of AMP.</text>
</comment>
<comment type="caution">
    <text evidence="7">The sequence shown here is derived from an EMBL/GenBank/DDBJ whole genome shotgun (WGS) entry which is preliminary data.</text>
</comment>
<dbReference type="Gene3D" id="2.170.190.11">
    <property type="entry name" value="Molybdopterin biosynthesis moea protein, domain 3"/>
    <property type="match status" value="1"/>
</dbReference>
<dbReference type="UniPathway" id="UPA00344"/>
<dbReference type="InterPro" id="IPR038987">
    <property type="entry name" value="MoeA-like"/>
</dbReference>
<dbReference type="EMBL" id="SZWF01000008">
    <property type="protein sequence ID" value="KAA9394190.1"/>
    <property type="molecule type" value="Genomic_DNA"/>
</dbReference>
<evidence type="ECO:0000256" key="4">
    <source>
        <dbReference type="ARBA" id="ARBA00047317"/>
    </source>
</evidence>
<keyword evidence="5 7" id="KW-0808">Transferase</keyword>
<evidence type="ECO:0000259" key="6">
    <source>
        <dbReference type="SMART" id="SM00852"/>
    </source>
</evidence>
<dbReference type="InterPro" id="IPR001453">
    <property type="entry name" value="MoaB/Mog_dom"/>
</dbReference>
<dbReference type="GO" id="GO:0005829">
    <property type="term" value="C:cytosol"/>
    <property type="evidence" value="ECO:0007669"/>
    <property type="project" value="TreeGrafter"/>
</dbReference>
<dbReference type="GO" id="GO:0046872">
    <property type="term" value="F:metal ion binding"/>
    <property type="evidence" value="ECO:0007669"/>
    <property type="project" value="UniProtKB-UniRule"/>
</dbReference>
<accession>A0A5J5KY14</accession>
<keyword evidence="8" id="KW-1185">Reference proteome</keyword>
<keyword evidence="5" id="KW-0460">Magnesium</keyword>
<dbReference type="Proteomes" id="UP000325957">
    <property type="component" value="Unassembled WGS sequence"/>
</dbReference>
<comment type="catalytic activity">
    <reaction evidence="4">
        <text>adenylyl-molybdopterin + molybdate = Mo-molybdopterin + AMP + H(+)</text>
        <dbReference type="Rhea" id="RHEA:35047"/>
        <dbReference type="ChEBI" id="CHEBI:15378"/>
        <dbReference type="ChEBI" id="CHEBI:36264"/>
        <dbReference type="ChEBI" id="CHEBI:62727"/>
        <dbReference type="ChEBI" id="CHEBI:71302"/>
        <dbReference type="ChEBI" id="CHEBI:456215"/>
        <dbReference type="EC" id="2.10.1.1"/>
    </reaction>
</comment>
<dbReference type="SUPFAM" id="SSF53218">
    <property type="entry name" value="Molybdenum cofactor biosynthesis proteins"/>
    <property type="match status" value="1"/>
</dbReference>
<dbReference type="SMART" id="SM00852">
    <property type="entry name" value="MoCF_biosynth"/>
    <property type="match status" value="1"/>
</dbReference>
<sequence length="452" mass="46656">MTDPSQTPLPDPAGDTTVKHAAWDQARYAAHAAARPLPPQWLPLHETVGETLAEAVTAMAPVPHYSSSAMDGWAVRGDGPWEIVTPQPEEEDPRLTWARTGDEPLGRVKSLGDHQATAIVTGGLVPEGTTAVLRSEWGKESEGRLRLGDAAPAGAPAPGDHIRRAGEEAAAGDVLLSAGSRLNPAHIAFAAVAGQDMLPVRRRPRVTLLLTGDEVDEAGVPEPGRVRDAFGPQLPQFVHLLGGHVDAVHRLGDDLEVLTERLTVPETGADSILDSRAQLIITTGGTGSSSVDHLRRALADSGAHLIVDELALRPGHPALLARMPEDGPFVLGLPGNPLAAMTALMLLGGPLLAGFGGAALPPTTTVSLTDAVDPFKAVRLVPGLAAMSSAALGADPLAAHPWAGSPLPSATALAYAGASMLRGFSQANVLLVIPADGVPRGGTVVAVPLPWL</sequence>
<comment type="cofactor">
    <cofactor evidence="5">
        <name>Mg(2+)</name>
        <dbReference type="ChEBI" id="CHEBI:18420"/>
    </cofactor>
</comment>